<feature type="non-terminal residue" evidence="1">
    <location>
        <position position="1"/>
    </location>
</feature>
<name>A0A6J4TI28_9ACTN</name>
<dbReference type="AlphaFoldDB" id="A0A6J4TI28"/>
<proteinExistence type="predicted"/>
<reference evidence="1" key="1">
    <citation type="submission" date="2020-02" db="EMBL/GenBank/DDBJ databases">
        <authorList>
            <person name="Meier V. D."/>
        </authorList>
    </citation>
    <scope>NUCLEOTIDE SEQUENCE</scope>
    <source>
        <strain evidence="1">AVDCRST_MAG79</strain>
    </source>
</reference>
<evidence type="ECO:0008006" key="2">
    <source>
        <dbReference type="Google" id="ProtNLM"/>
    </source>
</evidence>
<evidence type="ECO:0000313" key="1">
    <source>
        <dbReference type="EMBL" id="CAA9523984.1"/>
    </source>
</evidence>
<dbReference type="EMBL" id="CADCWC010000070">
    <property type="protein sequence ID" value="CAA9523984.1"/>
    <property type="molecule type" value="Genomic_DNA"/>
</dbReference>
<accession>A0A6J4TI28</accession>
<organism evidence="1">
    <name type="scientific">uncultured Thermoleophilia bacterium</name>
    <dbReference type="NCBI Taxonomy" id="1497501"/>
    <lineage>
        <taxon>Bacteria</taxon>
        <taxon>Bacillati</taxon>
        <taxon>Actinomycetota</taxon>
        <taxon>Thermoleophilia</taxon>
        <taxon>environmental samples</taxon>
    </lineage>
</organism>
<sequence>DGSVPIGVLTRSDLLEYLAHSRRT</sequence>
<gene>
    <name evidence="1" type="ORF">AVDCRST_MAG79-371</name>
</gene>
<protein>
    <recommendedName>
        <fullName evidence="2">CBS domain-containing protein</fullName>
    </recommendedName>
</protein>